<dbReference type="OrthoDB" id="10600130at2759"/>
<evidence type="ECO:0000313" key="3">
    <source>
        <dbReference type="Proteomes" id="UP000230423"/>
    </source>
</evidence>
<evidence type="ECO:0000313" key="2">
    <source>
        <dbReference type="EMBL" id="PIO70129.1"/>
    </source>
</evidence>
<organism evidence="2 3">
    <name type="scientific">Teladorsagia circumcincta</name>
    <name type="common">Brown stomach worm</name>
    <name type="synonym">Ostertagia circumcincta</name>
    <dbReference type="NCBI Taxonomy" id="45464"/>
    <lineage>
        <taxon>Eukaryota</taxon>
        <taxon>Metazoa</taxon>
        <taxon>Ecdysozoa</taxon>
        <taxon>Nematoda</taxon>
        <taxon>Chromadorea</taxon>
        <taxon>Rhabditida</taxon>
        <taxon>Rhabditina</taxon>
        <taxon>Rhabditomorpha</taxon>
        <taxon>Strongyloidea</taxon>
        <taxon>Trichostrongylidae</taxon>
        <taxon>Teladorsagia</taxon>
    </lineage>
</organism>
<accession>A0A2G9UIQ6</accession>
<sequence length="159" mass="16726">MVTGSRHTLKTELSSVFVFSYFQNILANVDAGAVEVELLVDGSYRTVKSECVDVDSDASTVDEKPPCDSGVASGSGTGSAPPAKCKPNYDDDIIVLSDSDDDEQQAVERAIRASIVESGAVRPTNPPSSPSRSHDSSIIILDDDSPPRPPAPPPPNVSQ</sequence>
<proteinExistence type="predicted"/>
<name>A0A2G9UIQ6_TELCI</name>
<keyword evidence="3" id="KW-1185">Reference proteome</keyword>
<feature type="compositionally biased region" description="Low complexity" evidence="1">
    <location>
        <begin position="69"/>
        <end position="83"/>
    </location>
</feature>
<reference evidence="2 3" key="1">
    <citation type="submission" date="2015-09" db="EMBL/GenBank/DDBJ databases">
        <title>Draft genome of the parasitic nematode Teladorsagia circumcincta isolate WARC Sus (inbred).</title>
        <authorList>
            <person name="Mitreva M."/>
        </authorList>
    </citation>
    <scope>NUCLEOTIDE SEQUENCE [LARGE SCALE GENOMIC DNA]</scope>
    <source>
        <strain evidence="2 3">S</strain>
    </source>
</reference>
<gene>
    <name evidence="2" type="ORF">TELCIR_08024</name>
</gene>
<feature type="compositionally biased region" description="Pro residues" evidence="1">
    <location>
        <begin position="147"/>
        <end position="159"/>
    </location>
</feature>
<feature type="region of interest" description="Disordered" evidence="1">
    <location>
        <begin position="114"/>
        <end position="159"/>
    </location>
</feature>
<evidence type="ECO:0000256" key="1">
    <source>
        <dbReference type="SAM" id="MobiDB-lite"/>
    </source>
</evidence>
<feature type="region of interest" description="Disordered" evidence="1">
    <location>
        <begin position="54"/>
        <end position="88"/>
    </location>
</feature>
<dbReference type="Proteomes" id="UP000230423">
    <property type="component" value="Unassembled WGS sequence"/>
</dbReference>
<dbReference type="AlphaFoldDB" id="A0A2G9UIQ6"/>
<protein>
    <submittedName>
        <fullName evidence="2">Uncharacterized protein</fullName>
    </submittedName>
</protein>
<dbReference type="EMBL" id="KZ346382">
    <property type="protein sequence ID" value="PIO70129.1"/>
    <property type="molecule type" value="Genomic_DNA"/>
</dbReference>